<dbReference type="Proteomes" id="UP000247284">
    <property type="component" value="Segment"/>
</dbReference>
<protein>
    <recommendedName>
        <fullName evidence="3">Major tail protein</fullName>
    </recommendedName>
</protein>
<accession>A0A2U8UU65</accession>
<evidence type="ECO:0008006" key="3">
    <source>
        <dbReference type="Google" id="ProtNLM"/>
    </source>
</evidence>
<sequence>MATHCFIPMLGKRLRATELDYCGAPAAGGQYIVTDGFVNISLSSEVEDGAEIIVKKANGQLCVNEKLSNSFKWFTAEIEFCGVNPSLLAIVSNATPYADFAGDVAGFTIREGEINKRFALELWAGLSGVACLPGQADEASGYFLLPFLAAGVLGDITIDGENAVTFSLTGAYTKGGNQWGNGPYLTMRQEDGTMAALPTALDPYDHLLLVDTALAPPPSACEPRIIGDAVEWQAAPGNVFPANTAITASDTANAAKLAGLGYIPNPRAPWEPTEKITIGTFEFKWTGTAWAPFS</sequence>
<dbReference type="EMBL" id="MH183162">
    <property type="protein sequence ID" value="AWN07731.1"/>
    <property type="molecule type" value="Genomic_DNA"/>
</dbReference>
<evidence type="ECO:0000313" key="1">
    <source>
        <dbReference type="EMBL" id="AWN07731.1"/>
    </source>
</evidence>
<dbReference type="RefSeq" id="YP_009801998.1">
    <property type="nucleotide sequence ID" value="NC_047977.1"/>
</dbReference>
<reference evidence="2" key="1">
    <citation type="submission" date="2018-04" db="EMBL/GenBank/DDBJ databases">
        <authorList>
            <person name="Go L.Y."/>
            <person name="Mitchell J.A."/>
        </authorList>
    </citation>
    <scope>NUCLEOTIDE SEQUENCE [LARGE SCALE GENOMIC DNA]</scope>
</reference>
<dbReference type="GeneID" id="54992527"/>
<evidence type="ECO:0000313" key="2">
    <source>
        <dbReference type="Proteomes" id="UP000247284"/>
    </source>
</evidence>
<gene>
    <name evidence="1" type="primary">60</name>
    <name evidence="1" type="ORF">PBI_HENDRIX_60</name>
</gene>
<keyword evidence="2" id="KW-1185">Reference proteome</keyword>
<name>A0A2U8UU65_9CAUD</name>
<proteinExistence type="predicted"/>
<organism evidence="1 2">
    <name type="scientific">Microbacterium phage Hendrix</name>
    <dbReference type="NCBI Taxonomy" id="2182341"/>
    <lineage>
        <taxon>Viruses</taxon>
        <taxon>Duplodnaviria</taxon>
        <taxon>Heunggongvirae</taxon>
        <taxon>Uroviricota</taxon>
        <taxon>Caudoviricetes</taxon>
        <taxon>Rogerhendrixvirus</taxon>
        <taxon>Rogerhendrixvirus hendrix</taxon>
    </lineage>
</organism>
<dbReference type="KEGG" id="vg:54992527"/>